<keyword evidence="4" id="KW-1003">Cell membrane</keyword>
<dbReference type="RefSeq" id="WP_073124035.1">
    <property type="nucleotide sequence ID" value="NZ_BAABCH010000103.1"/>
</dbReference>
<evidence type="ECO:0000256" key="10">
    <source>
        <dbReference type="ARBA" id="ARBA00022840"/>
    </source>
</evidence>
<dbReference type="Gene3D" id="3.30.565.10">
    <property type="entry name" value="Histidine kinase-like ATPase, C-terminal domain"/>
    <property type="match status" value="1"/>
</dbReference>
<dbReference type="PANTHER" id="PTHR45528">
    <property type="entry name" value="SENSOR HISTIDINE KINASE CPXA"/>
    <property type="match status" value="1"/>
</dbReference>
<dbReference type="FunFam" id="1.10.287.130:FF:000001">
    <property type="entry name" value="Two-component sensor histidine kinase"/>
    <property type="match status" value="1"/>
</dbReference>
<dbReference type="SUPFAM" id="SSF55874">
    <property type="entry name" value="ATPase domain of HSP90 chaperone/DNA topoisomerase II/histidine kinase"/>
    <property type="match status" value="1"/>
</dbReference>
<dbReference type="InterPro" id="IPR003660">
    <property type="entry name" value="HAMP_dom"/>
</dbReference>
<dbReference type="STRING" id="1121321.SAMN04488530_103174"/>
<dbReference type="SUPFAM" id="SSF47384">
    <property type="entry name" value="Homodimeric domain of signal transducing histidine kinase"/>
    <property type="match status" value="1"/>
</dbReference>
<protein>
    <recommendedName>
        <fullName evidence="3">histidine kinase</fullName>
        <ecNumber evidence="3">2.7.13.3</ecNumber>
    </recommendedName>
</protein>
<keyword evidence="9" id="KW-0418">Kinase</keyword>
<gene>
    <name evidence="17" type="ORF">SAMN04488530_103174</name>
</gene>
<dbReference type="SMART" id="SM00387">
    <property type="entry name" value="HATPase_c"/>
    <property type="match status" value="1"/>
</dbReference>
<dbReference type="Proteomes" id="UP000243255">
    <property type="component" value="Unassembled WGS sequence"/>
</dbReference>
<evidence type="ECO:0000256" key="8">
    <source>
        <dbReference type="ARBA" id="ARBA00022741"/>
    </source>
</evidence>
<dbReference type="Pfam" id="PF00512">
    <property type="entry name" value="HisKA"/>
    <property type="match status" value="1"/>
</dbReference>
<keyword evidence="18" id="KW-1185">Reference proteome</keyword>
<evidence type="ECO:0000256" key="1">
    <source>
        <dbReference type="ARBA" id="ARBA00000085"/>
    </source>
</evidence>
<keyword evidence="8" id="KW-0547">Nucleotide-binding</keyword>
<dbReference type="InterPro" id="IPR050398">
    <property type="entry name" value="HssS/ArlS-like"/>
</dbReference>
<dbReference type="CDD" id="cd00082">
    <property type="entry name" value="HisKA"/>
    <property type="match status" value="1"/>
</dbReference>
<evidence type="ECO:0000256" key="2">
    <source>
        <dbReference type="ARBA" id="ARBA00004651"/>
    </source>
</evidence>
<keyword evidence="5" id="KW-0597">Phosphoprotein</keyword>
<dbReference type="SMART" id="SM00304">
    <property type="entry name" value="HAMP"/>
    <property type="match status" value="1"/>
</dbReference>
<evidence type="ECO:0000256" key="11">
    <source>
        <dbReference type="ARBA" id="ARBA00022989"/>
    </source>
</evidence>
<evidence type="ECO:0000259" key="15">
    <source>
        <dbReference type="PROSITE" id="PS50109"/>
    </source>
</evidence>
<comment type="subcellular location">
    <subcellularLocation>
        <location evidence="2">Cell membrane</location>
        <topology evidence="2">Multi-pass membrane protein</topology>
    </subcellularLocation>
</comment>
<dbReference type="PROSITE" id="PS50885">
    <property type="entry name" value="HAMP"/>
    <property type="match status" value="1"/>
</dbReference>
<feature type="transmembrane region" description="Helical" evidence="14">
    <location>
        <begin position="172"/>
        <end position="191"/>
    </location>
</feature>
<dbReference type="OrthoDB" id="9762826at2"/>
<dbReference type="InterPro" id="IPR005467">
    <property type="entry name" value="His_kinase_dom"/>
</dbReference>
<evidence type="ECO:0000256" key="7">
    <source>
        <dbReference type="ARBA" id="ARBA00022692"/>
    </source>
</evidence>
<evidence type="ECO:0000256" key="13">
    <source>
        <dbReference type="ARBA" id="ARBA00023136"/>
    </source>
</evidence>
<dbReference type="EMBL" id="FQWX01000003">
    <property type="protein sequence ID" value="SHG58069.1"/>
    <property type="molecule type" value="Genomic_DNA"/>
</dbReference>
<feature type="transmembrane region" description="Helical" evidence="14">
    <location>
        <begin position="12"/>
        <end position="30"/>
    </location>
</feature>
<comment type="catalytic activity">
    <reaction evidence="1">
        <text>ATP + protein L-histidine = ADP + protein N-phospho-L-histidine.</text>
        <dbReference type="EC" id="2.7.13.3"/>
    </reaction>
</comment>
<accession>A0A1M5KZY1</accession>
<evidence type="ECO:0000256" key="4">
    <source>
        <dbReference type="ARBA" id="ARBA00022475"/>
    </source>
</evidence>
<keyword evidence="12" id="KW-0902">Two-component regulatory system</keyword>
<dbReference type="GO" id="GO:0000155">
    <property type="term" value="F:phosphorelay sensor kinase activity"/>
    <property type="evidence" value="ECO:0007669"/>
    <property type="project" value="InterPro"/>
</dbReference>
<evidence type="ECO:0000256" key="9">
    <source>
        <dbReference type="ARBA" id="ARBA00022777"/>
    </source>
</evidence>
<feature type="domain" description="HAMP" evidence="16">
    <location>
        <begin position="193"/>
        <end position="245"/>
    </location>
</feature>
<evidence type="ECO:0000256" key="5">
    <source>
        <dbReference type="ARBA" id="ARBA00022553"/>
    </source>
</evidence>
<dbReference type="InterPro" id="IPR036890">
    <property type="entry name" value="HATPase_C_sf"/>
</dbReference>
<dbReference type="InterPro" id="IPR003594">
    <property type="entry name" value="HATPase_dom"/>
</dbReference>
<keyword evidence="10" id="KW-0067">ATP-binding</keyword>
<reference evidence="18" key="1">
    <citation type="submission" date="2016-11" db="EMBL/GenBank/DDBJ databases">
        <authorList>
            <person name="Varghese N."/>
            <person name="Submissions S."/>
        </authorList>
    </citation>
    <scope>NUCLEOTIDE SEQUENCE [LARGE SCALE GENOMIC DNA]</scope>
    <source>
        <strain evidence="18">DSM 2635</strain>
    </source>
</reference>
<dbReference type="GO" id="GO:0005524">
    <property type="term" value="F:ATP binding"/>
    <property type="evidence" value="ECO:0007669"/>
    <property type="project" value="UniProtKB-KW"/>
</dbReference>
<keyword evidence="7 14" id="KW-0812">Transmembrane</keyword>
<dbReference type="SMART" id="SM00388">
    <property type="entry name" value="HisKA"/>
    <property type="match status" value="1"/>
</dbReference>
<dbReference type="AlphaFoldDB" id="A0A1M5KZY1"/>
<evidence type="ECO:0000256" key="12">
    <source>
        <dbReference type="ARBA" id="ARBA00023012"/>
    </source>
</evidence>
<proteinExistence type="predicted"/>
<evidence type="ECO:0000256" key="6">
    <source>
        <dbReference type="ARBA" id="ARBA00022679"/>
    </source>
</evidence>
<dbReference type="CDD" id="cd00075">
    <property type="entry name" value="HATPase"/>
    <property type="match status" value="1"/>
</dbReference>
<sequence length="490" mass="56398">MRSIKNKLLTGIILINSMILVGILVFRFGFENFYIKHTSKELSEFGEKISNTLIQTGASELDKYIPTYSESENISVDVYDKDDLLIFTNGNIPMGNHANNINAKGNMYRKNRLSIKGEYKVSRNLESYIIEDKSKKIEFLATITLTYDNLYSIVCRTPISAIKNSVATASNFLLIIFVPITILSIFMAIWFSDKFTKPIRQLTHISNKISNLNFDEKVNIHTNDEIETLGNSINTLSLKVKNSMDDLKVKNEELEILIDNKIKQEKLRREFVSSVSHELKTPITVINGYAEGLRSDILNNEEDKQYYIDVIFEESKKMGLMVNDLLDLYKLESNTFKITKGKVDLEGLIRSVVKKHEFILSEKLIDINLNLQKIYILGDKIRLEQVFNNLIDNAINHTFKQGEIKIYTKLLNDDVYIGIYNTGENINENDFKKIWYSFVRLDKARSSSDNRVGLGLSIVREIITLHDGKYGVENKENGVEFWIKLKSFIL</sequence>
<keyword evidence="6" id="KW-0808">Transferase</keyword>
<evidence type="ECO:0000256" key="14">
    <source>
        <dbReference type="SAM" id="Phobius"/>
    </source>
</evidence>
<dbReference type="PANTHER" id="PTHR45528:SF1">
    <property type="entry name" value="SENSOR HISTIDINE KINASE CPXA"/>
    <property type="match status" value="1"/>
</dbReference>
<dbReference type="InterPro" id="IPR036097">
    <property type="entry name" value="HisK_dim/P_sf"/>
</dbReference>
<dbReference type="PROSITE" id="PS50109">
    <property type="entry name" value="HIS_KIN"/>
    <property type="match status" value="1"/>
</dbReference>
<dbReference type="EC" id="2.7.13.3" evidence="3"/>
<dbReference type="CDD" id="cd06225">
    <property type="entry name" value="HAMP"/>
    <property type="match status" value="1"/>
</dbReference>
<evidence type="ECO:0000313" key="17">
    <source>
        <dbReference type="EMBL" id="SHG58069.1"/>
    </source>
</evidence>
<dbReference type="Pfam" id="PF00672">
    <property type="entry name" value="HAMP"/>
    <property type="match status" value="1"/>
</dbReference>
<evidence type="ECO:0000259" key="16">
    <source>
        <dbReference type="PROSITE" id="PS50885"/>
    </source>
</evidence>
<keyword evidence="13 14" id="KW-0472">Membrane</keyword>
<dbReference type="Gene3D" id="6.10.340.10">
    <property type="match status" value="1"/>
</dbReference>
<dbReference type="InterPro" id="IPR003661">
    <property type="entry name" value="HisK_dim/P_dom"/>
</dbReference>
<keyword evidence="11 14" id="KW-1133">Transmembrane helix</keyword>
<dbReference type="Pfam" id="PF02518">
    <property type="entry name" value="HATPase_c"/>
    <property type="match status" value="1"/>
</dbReference>
<dbReference type="SUPFAM" id="SSF158472">
    <property type="entry name" value="HAMP domain-like"/>
    <property type="match status" value="1"/>
</dbReference>
<organism evidence="17 18">
    <name type="scientific">Asaccharospora irregularis DSM 2635</name>
    <dbReference type="NCBI Taxonomy" id="1121321"/>
    <lineage>
        <taxon>Bacteria</taxon>
        <taxon>Bacillati</taxon>
        <taxon>Bacillota</taxon>
        <taxon>Clostridia</taxon>
        <taxon>Peptostreptococcales</taxon>
        <taxon>Peptostreptococcaceae</taxon>
        <taxon>Asaccharospora</taxon>
    </lineage>
</organism>
<dbReference type="Gene3D" id="1.10.287.130">
    <property type="match status" value="1"/>
</dbReference>
<feature type="domain" description="Histidine kinase" evidence="15">
    <location>
        <begin position="274"/>
        <end position="489"/>
    </location>
</feature>
<name>A0A1M5KZY1_9FIRM</name>
<dbReference type="GO" id="GO:0005886">
    <property type="term" value="C:plasma membrane"/>
    <property type="evidence" value="ECO:0007669"/>
    <property type="project" value="UniProtKB-SubCell"/>
</dbReference>
<evidence type="ECO:0000256" key="3">
    <source>
        <dbReference type="ARBA" id="ARBA00012438"/>
    </source>
</evidence>
<evidence type="ECO:0000313" key="18">
    <source>
        <dbReference type="Proteomes" id="UP000243255"/>
    </source>
</evidence>